<dbReference type="EMBL" id="SIDB01000011">
    <property type="protein sequence ID" value="KAI3426050.1"/>
    <property type="molecule type" value="Genomic_DNA"/>
</dbReference>
<feature type="compositionally biased region" description="Acidic residues" evidence="1">
    <location>
        <begin position="381"/>
        <end position="392"/>
    </location>
</feature>
<evidence type="ECO:0000313" key="3">
    <source>
        <dbReference type="Proteomes" id="UP001055712"/>
    </source>
</evidence>
<reference evidence="2" key="2">
    <citation type="submission" date="2020-11" db="EMBL/GenBank/DDBJ databases">
        <authorList>
            <person name="Cecchin M."/>
            <person name="Marcolungo L."/>
            <person name="Rossato M."/>
            <person name="Girolomoni L."/>
            <person name="Cosentino E."/>
            <person name="Cuine S."/>
            <person name="Li-Beisson Y."/>
            <person name="Delledonne M."/>
            <person name="Ballottari M."/>
        </authorList>
    </citation>
    <scope>NUCLEOTIDE SEQUENCE</scope>
    <source>
        <strain evidence="2">211/11P</strain>
        <tissue evidence="2">Whole cell</tissue>
    </source>
</reference>
<dbReference type="Gene3D" id="1.25.10.10">
    <property type="entry name" value="Leucine-rich Repeat Variant"/>
    <property type="match status" value="1"/>
</dbReference>
<evidence type="ECO:0000313" key="2">
    <source>
        <dbReference type="EMBL" id="KAI3426050.1"/>
    </source>
</evidence>
<proteinExistence type="predicted"/>
<accession>A0A9D4TI26</accession>
<sequence length="638" mass="68915">MEGAWELQQLAVSDFEIALRIQGALPAAETLQTYLEELLDAPHEVLLQLASVFKSYAEAAAASGNDFQPHLTTLQTLLLRVVARSSDAVQQVQGVWQHMAAALLYGQEGESAVTSTQRLERSGALLAALLDPVQLHGLPPPATHQQRRSMLACLLRLQLFPVSRVSEDSLAALRHLAAPPWFGQDQELARRQQAAAFEAFAAVVQQAGDALGSSSARREAVHSFLLLFRPPLPAIVDGWWAHFAALLHALVQLALDSGMTALRHAPQRALLRCLCCKQTAHMVVPLVMKHPAYQPEQEQDTPHTTQPEAAAPRRKKVVTSSSSAVSIKRALGMAAALLSHDVPAFLAGCCELLRPEAHCSLQARVEVLAAMDRAATVFLDASDDEGGEEDKEGAEKEEGEKGAEEGRALALWHPTALHHLLFVLRADPSIRVRREAMRLLSSVAVPVGSQQEAELLRGVLMRCRDRDDAVRREAMRLLAQFPQASLERLLAESEWRALLDTGLAGPVPGSCGGKRGIGAASAGACKHAAAIRSTAVQLLRRHLAASGMGGDRGERETAAGDCSSAEEEEMWERGEQPPATSCTWMHRLQALQPPPSAAAPSNADAALQHLRAAWASALQQVLSPEQLEAWREHASALE</sequence>
<dbReference type="Proteomes" id="UP001055712">
    <property type="component" value="Unassembled WGS sequence"/>
</dbReference>
<comment type="caution">
    <text evidence="2">The sequence shown here is derived from an EMBL/GenBank/DDBJ whole genome shotgun (WGS) entry which is preliminary data.</text>
</comment>
<evidence type="ECO:0000256" key="1">
    <source>
        <dbReference type="SAM" id="MobiDB-lite"/>
    </source>
</evidence>
<dbReference type="OrthoDB" id="515445at2759"/>
<keyword evidence="3" id="KW-1185">Reference proteome</keyword>
<feature type="region of interest" description="Disordered" evidence="1">
    <location>
        <begin position="546"/>
        <end position="578"/>
    </location>
</feature>
<gene>
    <name evidence="2" type="ORF">D9Q98_008018</name>
</gene>
<dbReference type="AlphaFoldDB" id="A0A9D4TI26"/>
<feature type="region of interest" description="Disordered" evidence="1">
    <location>
        <begin position="294"/>
        <end position="315"/>
    </location>
</feature>
<dbReference type="InterPro" id="IPR011989">
    <property type="entry name" value="ARM-like"/>
</dbReference>
<dbReference type="SUPFAM" id="SSF48371">
    <property type="entry name" value="ARM repeat"/>
    <property type="match status" value="1"/>
</dbReference>
<name>A0A9D4TI26_CHLVU</name>
<reference evidence="2" key="1">
    <citation type="journal article" date="2019" name="Plant J.">
        <title>Chlorella vulgaris genome assembly and annotation reveals the molecular basis for metabolic acclimation to high light conditions.</title>
        <authorList>
            <person name="Cecchin M."/>
            <person name="Marcolungo L."/>
            <person name="Rossato M."/>
            <person name="Girolomoni L."/>
            <person name="Cosentino E."/>
            <person name="Cuine S."/>
            <person name="Li-Beisson Y."/>
            <person name="Delledonne M."/>
            <person name="Ballottari M."/>
        </authorList>
    </citation>
    <scope>NUCLEOTIDE SEQUENCE</scope>
    <source>
        <strain evidence="2">211/11P</strain>
    </source>
</reference>
<feature type="region of interest" description="Disordered" evidence="1">
    <location>
        <begin position="380"/>
        <end position="405"/>
    </location>
</feature>
<protein>
    <submittedName>
        <fullName evidence="2">Uncharacterized protein</fullName>
    </submittedName>
</protein>
<organism evidence="2 3">
    <name type="scientific">Chlorella vulgaris</name>
    <name type="common">Green alga</name>
    <dbReference type="NCBI Taxonomy" id="3077"/>
    <lineage>
        <taxon>Eukaryota</taxon>
        <taxon>Viridiplantae</taxon>
        <taxon>Chlorophyta</taxon>
        <taxon>core chlorophytes</taxon>
        <taxon>Trebouxiophyceae</taxon>
        <taxon>Chlorellales</taxon>
        <taxon>Chlorellaceae</taxon>
        <taxon>Chlorella clade</taxon>
        <taxon>Chlorella</taxon>
    </lineage>
</organism>
<dbReference type="InterPro" id="IPR016024">
    <property type="entry name" value="ARM-type_fold"/>
</dbReference>
<feature type="compositionally biased region" description="Basic and acidic residues" evidence="1">
    <location>
        <begin position="393"/>
        <end position="405"/>
    </location>
</feature>